<dbReference type="GO" id="GO:0046872">
    <property type="term" value="F:metal ion binding"/>
    <property type="evidence" value="ECO:0007669"/>
    <property type="project" value="UniProtKB-KW"/>
</dbReference>
<keyword evidence="4" id="KW-0479">Metal-binding</keyword>
<evidence type="ECO:0000256" key="6">
    <source>
        <dbReference type="ARBA" id="ARBA00023014"/>
    </source>
</evidence>
<dbReference type="SMART" id="SM00729">
    <property type="entry name" value="Elp3"/>
    <property type="match status" value="1"/>
</dbReference>
<dbReference type="PANTHER" id="PTHR43020">
    <property type="entry name" value="CDK5 REGULATORY SUBUNIT-ASSOCIATED PROTEIN 1"/>
    <property type="match status" value="1"/>
</dbReference>
<reference evidence="9" key="1">
    <citation type="journal article" date="2014" name="Front. Microbiol.">
        <title>High frequency of phylogenetically diverse reductive dehalogenase-homologous genes in deep subseafloor sedimentary metagenomes.</title>
        <authorList>
            <person name="Kawai M."/>
            <person name="Futagami T."/>
            <person name="Toyoda A."/>
            <person name="Takaki Y."/>
            <person name="Nishi S."/>
            <person name="Hori S."/>
            <person name="Arai W."/>
            <person name="Tsubouchi T."/>
            <person name="Morono Y."/>
            <person name="Uchiyama I."/>
            <person name="Ito T."/>
            <person name="Fujiyama A."/>
            <person name="Inagaki F."/>
            <person name="Takami H."/>
        </authorList>
    </citation>
    <scope>NUCLEOTIDE SEQUENCE</scope>
    <source>
        <strain evidence="9">Expedition CK06-06</strain>
    </source>
</reference>
<dbReference type="AlphaFoldDB" id="X1GZT1"/>
<dbReference type="Gene3D" id="3.80.30.20">
    <property type="entry name" value="tm_1862 like domain"/>
    <property type="match status" value="1"/>
</dbReference>
<dbReference type="SFLD" id="SFLDG01082">
    <property type="entry name" value="B12-binding_domain_containing"/>
    <property type="match status" value="1"/>
</dbReference>
<dbReference type="EMBL" id="BARU01031645">
    <property type="protein sequence ID" value="GAH62672.1"/>
    <property type="molecule type" value="Genomic_DNA"/>
</dbReference>
<dbReference type="SUPFAM" id="SSF102114">
    <property type="entry name" value="Radical SAM enzymes"/>
    <property type="match status" value="1"/>
</dbReference>
<evidence type="ECO:0000256" key="3">
    <source>
        <dbReference type="ARBA" id="ARBA00022691"/>
    </source>
</evidence>
<organism evidence="9">
    <name type="scientific">marine sediment metagenome</name>
    <dbReference type="NCBI Taxonomy" id="412755"/>
    <lineage>
        <taxon>unclassified sequences</taxon>
        <taxon>metagenomes</taxon>
        <taxon>ecological metagenomes</taxon>
    </lineage>
</organism>
<dbReference type="CDD" id="cd01335">
    <property type="entry name" value="Radical_SAM"/>
    <property type="match status" value="1"/>
</dbReference>
<keyword evidence="6" id="KW-0411">Iron-sulfur</keyword>
<dbReference type="PROSITE" id="PS51449">
    <property type="entry name" value="MTTASE_N"/>
    <property type="match status" value="1"/>
</dbReference>
<dbReference type="InterPro" id="IPR058240">
    <property type="entry name" value="rSAM_sf"/>
</dbReference>
<dbReference type="Gene3D" id="3.40.50.12160">
    <property type="entry name" value="Methylthiotransferase, N-terminal domain"/>
    <property type="match status" value="1"/>
</dbReference>
<feature type="domain" description="Radical SAM core" evidence="8">
    <location>
        <begin position="92"/>
        <end position="262"/>
    </location>
</feature>
<dbReference type="GO" id="GO:0005829">
    <property type="term" value="C:cytosol"/>
    <property type="evidence" value="ECO:0007669"/>
    <property type="project" value="TreeGrafter"/>
</dbReference>
<dbReference type="InterPro" id="IPR005839">
    <property type="entry name" value="Methylthiotransferase"/>
</dbReference>
<dbReference type="GO" id="GO:0051539">
    <property type="term" value="F:4 iron, 4 sulfur cluster binding"/>
    <property type="evidence" value="ECO:0007669"/>
    <property type="project" value="UniProtKB-KW"/>
</dbReference>
<dbReference type="PANTHER" id="PTHR43020:SF2">
    <property type="entry name" value="MITOCHONDRIAL TRNA METHYLTHIOTRANSFERASE CDK5RAP1"/>
    <property type="match status" value="1"/>
</dbReference>
<evidence type="ECO:0000256" key="5">
    <source>
        <dbReference type="ARBA" id="ARBA00023004"/>
    </source>
</evidence>
<dbReference type="Pfam" id="PF04055">
    <property type="entry name" value="Radical_SAM"/>
    <property type="match status" value="1"/>
</dbReference>
<dbReference type="InterPro" id="IPR038135">
    <property type="entry name" value="Methylthiotransferase_N_sf"/>
</dbReference>
<proteinExistence type="predicted"/>
<keyword evidence="2" id="KW-0004">4Fe-4S</keyword>
<accession>X1GZT1</accession>
<protein>
    <submittedName>
        <fullName evidence="9">Uncharacterized protein</fullName>
    </submittedName>
</protein>
<name>X1GZT1_9ZZZZ</name>
<evidence type="ECO:0000313" key="9">
    <source>
        <dbReference type="EMBL" id="GAH62672.1"/>
    </source>
</evidence>
<feature type="non-terminal residue" evidence="9">
    <location>
        <position position="1"/>
    </location>
</feature>
<comment type="cofactor">
    <cofactor evidence="1">
        <name>[4Fe-4S] cluster</name>
        <dbReference type="ChEBI" id="CHEBI:49883"/>
    </cofactor>
</comment>
<dbReference type="InterPro" id="IPR013848">
    <property type="entry name" value="Methylthiotransferase_N"/>
</dbReference>
<comment type="caution">
    <text evidence="9">The sequence shown here is derived from an EMBL/GenBank/DDBJ whole genome shotgun (WGS) entry which is preliminary data.</text>
</comment>
<keyword evidence="3" id="KW-0949">S-adenosyl-L-methionine</keyword>
<dbReference type="SFLD" id="SFLDS00029">
    <property type="entry name" value="Radical_SAM"/>
    <property type="match status" value="1"/>
</dbReference>
<evidence type="ECO:0000256" key="1">
    <source>
        <dbReference type="ARBA" id="ARBA00001966"/>
    </source>
</evidence>
<evidence type="ECO:0000256" key="2">
    <source>
        <dbReference type="ARBA" id="ARBA00022485"/>
    </source>
</evidence>
<dbReference type="InterPro" id="IPR023404">
    <property type="entry name" value="rSAM_horseshoe"/>
</dbReference>
<gene>
    <name evidence="9" type="ORF">S03H2_50023</name>
</gene>
<keyword evidence="5" id="KW-0408">Iron</keyword>
<dbReference type="InterPro" id="IPR006638">
    <property type="entry name" value="Elp3/MiaA/NifB-like_rSAM"/>
</dbReference>
<evidence type="ECO:0000256" key="4">
    <source>
        <dbReference type="ARBA" id="ARBA00022723"/>
    </source>
</evidence>
<feature type="non-terminal residue" evidence="9">
    <location>
        <position position="262"/>
    </location>
</feature>
<evidence type="ECO:0000259" key="7">
    <source>
        <dbReference type="PROSITE" id="PS51449"/>
    </source>
</evidence>
<evidence type="ECO:0000259" key="8">
    <source>
        <dbReference type="PROSITE" id="PS51918"/>
    </source>
</evidence>
<sequence>DVYILNTCTVTHIADGKSRHRLRLAHRRNPDALLVATGCYAQRAPTELTQIEGVDLVLSNDEKPYLLRLLEESGRLSSPGCVQGNSTINPHPGFKTRAFIKVQDGCNSFCSYCIVPLVRSREKSTPADEVVAEVRHRTANGYKEVVLTGVKIGSYNSDGVNLKGLLEHILAETNVARLRLSSLQPQEISPELIRLWRDSQLCRHFHLSLQSGSDGVLTRMKRRYSTSDYRQSISLIRALVPEAAITTDIIVGFPGETSADFD</sequence>
<dbReference type="GO" id="GO:0035597">
    <property type="term" value="F:tRNA-2-methylthio-N(6)-dimethylallyladenosine(37) synthase activity"/>
    <property type="evidence" value="ECO:0007669"/>
    <property type="project" value="TreeGrafter"/>
</dbReference>
<dbReference type="InterPro" id="IPR007197">
    <property type="entry name" value="rSAM"/>
</dbReference>
<feature type="domain" description="MTTase N-terminal" evidence="7">
    <location>
        <begin position="1"/>
        <end position="75"/>
    </location>
</feature>
<dbReference type="NCBIfam" id="TIGR00089">
    <property type="entry name" value="MiaB/RimO family radical SAM methylthiotransferase"/>
    <property type="match status" value="1"/>
</dbReference>
<dbReference type="Pfam" id="PF00919">
    <property type="entry name" value="UPF0004"/>
    <property type="match status" value="1"/>
</dbReference>
<dbReference type="PROSITE" id="PS51918">
    <property type="entry name" value="RADICAL_SAM"/>
    <property type="match status" value="1"/>
</dbReference>